<organism evidence="4 5">
    <name type="scientific">Capsulimonas corticalis</name>
    <dbReference type="NCBI Taxonomy" id="2219043"/>
    <lineage>
        <taxon>Bacteria</taxon>
        <taxon>Bacillati</taxon>
        <taxon>Armatimonadota</taxon>
        <taxon>Armatimonadia</taxon>
        <taxon>Capsulimonadales</taxon>
        <taxon>Capsulimonadaceae</taxon>
        <taxon>Capsulimonas</taxon>
    </lineage>
</organism>
<evidence type="ECO:0000313" key="4">
    <source>
        <dbReference type="EMBL" id="BDI30274.1"/>
    </source>
</evidence>
<keyword evidence="1" id="KW-0805">Transcription regulation</keyword>
<proteinExistence type="predicted"/>
<dbReference type="Gene3D" id="1.10.10.60">
    <property type="entry name" value="Homeodomain-like"/>
    <property type="match status" value="2"/>
</dbReference>
<evidence type="ECO:0000313" key="5">
    <source>
        <dbReference type="Proteomes" id="UP000287394"/>
    </source>
</evidence>
<dbReference type="PROSITE" id="PS01124">
    <property type="entry name" value="HTH_ARAC_FAMILY_2"/>
    <property type="match status" value="1"/>
</dbReference>
<dbReference type="InterPro" id="IPR020449">
    <property type="entry name" value="Tscrpt_reg_AraC-type_HTH"/>
</dbReference>
<dbReference type="Pfam" id="PF12833">
    <property type="entry name" value="HTH_18"/>
    <property type="match status" value="1"/>
</dbReference>
<dbReference type="GO" id="GO:0043565">
    <property type="term" value="F:sequence-specific DNA binding"/>
    <property type="evidence" value="ECO:0007669"/>
    <property type="project" value="InterPro"/>
</dbReference>
<keyword evidence="5" id="KW-1185">Reference proteome</keyword>
<accession>A0A402CV48</accession>
<dbReference type="InterPro" id="IPR018062">
    <property type="entry name" value="HTH_AraC-typ_CS"/>
</dbReference>
<dbReference type="SMART" id="SM00342">
    <property type="entry name" value="HTH_ARAC"/>
    <property type="match status" value="1"/>
</dbReference>
<dbReference type="GO" id="GO:0003700">
    <property type="term" value="F:DNA-binding transcription factor activity"/>
    <property type="evidence" value="ECO:0007669"/>
    <property type="project" value="InterPro"/>
</dbReference>
<dbReference type="InterPro" id="IPR009057">
    <property type="entry name" value="Homeodomain-like_sf"/>
</dbReference>
<dbReference type="RefSeq" id="WP_119321242.1">
    <property type="nucleotide sequence ID" value="NZ_AP025739.1"/>
</dbReference>
<dbReference type="InterPro" id="IPR037923">
    <property type="entry name" value="HTH-like"/>
</dbReference>
<dbReference type="KEGG" id="ccot:CCAX7_23250"/>
<dbReference type="InterPro" id="IPR003313">
    <property type="entry name" value="AraC-bd"/>
</dbReference>
<protein>
    <submittedName>
        <fullName evidence="4">Uncharacterized protein</fullName>
    </submittedName>
</protein>
<dbReference type="SUPFAM" id="SSF51215">
    <property type="entry name" value="Regulatory protein AraC"/>
    <property type="match status" value="1"/>
</dbReference>
<dbReference type="PROSITE" id="PS00041">
    <property type="entry name" value="HTH_ARAC_FAMILY_1"/>
    <property type="match status" value="1"/>
</dbReference>
<keyword evidence="2" id="KW-0238">DNA-binding</keyword>
<dbReference type="Gene3D" id="2.60.120.280">
    <property type="entry name" value="Regulatory protein AraC"/>
    <property type="match status" value="1"/>
</dbReference>
<reference evidence="4 5" key="1">
    <citation type="journal article" date="2019" name="Int. J. Syst. Evol. Microbiol.">
        <title>Capsulimonas corticalis gen. nov., sp. nov., an aerobic capsulated bacterium, of a novel bacterial order, Capsulimonadales ord. nov., of the class Armatimonadia of the phylum Armatimonadetes.</title>
        <authorList>
            <person name="Li J."/>
            <person name="Kudo C."/>
            <person name="Tonouchi A."/>
        </authorList>
    </citation>
    <scope>NUCLEOTIDE SEQUENCE [LARGE SCALE GENOMIC DNA]</scope>
    <source>
        <strain evidence="4 5">AX-7</strain>
    </source>
</reference>
<dbReference type="PANTHER" id="PTHR43280">
    <property type="entry name" value="ARAC-FAMILY TRANSCRIPTIONAL REGULATOR"/>
    <property type="match status" value="1"/>
</dbReference>
<evidence type="ECO:0000256" key="1">
    <source>
        <dbReference type="ARBA" id="ARBA00023015"/>
    </source>
</evidence>
<evidence type="ECO:0000256" key="2">
    <source>
        <dbReference type="ARBA" id="ARBA00023125"/>
    </source>
</evidence>
<dbReference type="EMBL" id="AP025739">
    <property type="protein sequence ID" value="BDI30274.1"/>
    <property type="molecule type" value="Genomic_DNA"/>
</dbReference>
<evidence type="ECO:0000256" key="3">
    <source>
        <dbReference type="ARBA" id="ARBA00023163"/>
    </source>
</evidence>
<dbReference type="AlphaFoldDB" id="A0A402CV48"/>
<name>A0A402CV48_9BACT</name>
<dbReference type="Pfam" id="PF02311">
    <property type="entry name" value="AraC_binding"/>
    <property type="match status" value="1"/>
</dbReference>
<gene>
    <name evidence="4" type="ORF">CCAX7_23250</name>
</gene>
<dbReference type="PRINTS" id="PR00032">
    <property type="entry name" value="HTHARAC"/>
</dbReference>
<sequence>MQQDNLSIPFQLPLTGIGGAGMFVSPGQWRHGDRVIDDYVVMFVRTGVLHMQEDGREFDVRPNETLLLAPGRKHGGVSHDAQSLSYFWMHFHLDNSDCSEGLSLLNIPQHATIPRPERLEALFRLLIGDQLRKTTSELSRKLLACCILSEVAQDAAVHVENDDSKVVANQACAFIHTRFTEPISASDVAAAVSCNPKYLARVFREVYHETMTQYIQNLRIEHAQHLLLQTNMTVNEIALACGFMHVTYFIKIFRESTAMTPNAYRRNYGLLLVTTY</sequence>
<dbReference type="InterPro" id="IPR018060">
    <property type="entry name" value="HTH_AraC"/>
</dbReference>
<dbReference type="Proteomes" id="UP000287394">
    <property type="component" value="Chromosome"/>
</dbReference>
<dbReference type="PANTHER" id="PTHR43280:SF10">
    <property type="entry name" value="REGULATORY PROTEIN POCR"/>
    <property type="match status" value="1"/>
</dbReference>
<dbReference type="FunCoup" id="A0A402CV48">
    <property type="interactions" value="18"/>
</dbReference>
<dbReference type="OrthoDB" id="192171at2"/>
<keyword evidence="3" id="KW-0804">Transcription</keyword>
<dbReference type="SUPFAM" id="SSF46689">
    <property type="entry name" value="Homeodomain-like"/>
    <property type="match status" value="2"/>
</dbReference>